<reference evidence="3 4" key="1">
    <citation type="submission" date="2014-03" db="EMBL/GenBank/DDBJ databases">
        <title>Bradyrhizobium valentinum sp. nov., isolated from effective nodules of Lupinus mariae-josephae, a lupine endemic of basic-lime soils in Eastern Spain.</title>
        <authorList>
            <person name="Duran D."/>
            <person name="Rey L."/>
            <person name="Navarro A."/>
            <person name="Busquets A."/>
            <person name="Imperial J."/>
            <person name="Ruiz-Argueso T."/>
        </authorList>
    </citation>
    <scope>NUCLEOTIDE SEQUENCE [LARGE SCALE GENOMIC DNA]</scope>
    <source>
        <strain evidence="3 4">Ro19</strain>
    </source>
</reference>
<keyword evidence="1" id="KW-0812">Transmembrane</keyword>
<dbReference type="InterPro" id="IPR003675">
    <property type="entry name" value="Rce1/LyrA-like_dom"/>
</dbReference>
<feature type="transmembrane region" description="Helical" evidence="1">
    <location>
        <begin position="235"/>
        <end position="257"/>
    </location>
</feature>
<evidence type="ECO:0000256" key="1">
    <source>
        <dbReference type="SAM" id="Phobius"/>
    </source>
</evidence>
<feature type="transmembrane region" description="Helical" evidence="1">
    <location>
        <begin position="115"/>
        <end position="136"/>
    </location>
</feature>
<comment type="caution">
    <text evidence="3">The sequence shown here is derived from an EMBL/GenBank/DDBJ whole genome shotgun (WGS) entry which is preliminary data.</text>
</comment>
<dbReference type="OrthoDB" id="9782250at2"/>
<name>A0A0R3MVA3_9BRAD</name>
<dbReference type="RefSeq" id="WP_057845688.1">
    <property type="nucleotide sequence ID" value="NZ_LLYA01000170.1"/>
</dbReference>
<dbReference type="Pfam" id="PF02517">
    <property type="entry name" value="Rce1-like"/>
    <property type="match status" value="1"/>
</dbReference>
<dbReference type="AlphaFoldDB" id="A0A0R3MVA3"/>
<feature type="transmembrane region" description="Helical" evidence="1">
    <location>
        <begin position="156"/>
        <end position="176"/>
    </location>
</feature>
<gene>
    <name evidence="3" type="ORF">CQ13_07030</name>
</gene>
<evidence type="ECO:0000313" key="3">
    <source>
        <dbReference type="EMBL" id="KRR21789.1"/>
    </source>
</evidence>
<organism evidence="3 4">
    <name type="scientific">Bradyrhizobium retamae</name>
    <dbReference type="NCBI Taxonomy" id="1300035"/>
    <lineage>
        <taxon>Bacteria</taxon>
        <taxon>Pseudomonadati</taxon>
        <taxon>Pseudomonadota</taxon>
        <taxon>Alphaproteobacteria</taxon>
        <taxon>Hyphomicrobiales</taxon>
        <taxon>Nitrobacteraceae</taxon>
        <taxon>Bradyrhizobium</taxon>
    </lineage>
</organism>
<protein>
    <submittedName>
        <fullName evidence="3">Abortive infection protein</fullName>
    </submittedName>
</protein>
<evidence type="ECO:0000313" key="4">
    <source>
        <dbReference type="Proteomes" id="UP000052023"/>
    </source>
</evidence>
<feature type="transmembrane region" description="Helical" evidence="1">
    <location>
        <begin position="32"/>
        <end position="54"/>
    </location>
</feature>
<dbReference type="Proteomes" id="UP000052023">
    <property type="component" value="Unassembled WGS sequence"/>
</dbReference>
<dbReference type="EMBL" id="LLYA01000170">
    <property type="protein sequence ID" value="KRR21789.1"/>
    <property type="molecule type" value="Genomic_DNA"/>
</dbReference>
<dbReference type="GO" id="GO:0080120">
    <property type="term" value="P:CAAX-box protein maturation"/>
    <property type="evidence" value="ECO:0007669"/>
    <property type="project" value="UniProtKB-ARBA"/>
</dbReference>
<keyword evidence="4" id="KW-1185">Reference proteome</keyword>
<proteinExistence type="predicted"/>
<keyword evidence="1" id="KW-0472">Membrane</keyword>
<keyword evidence="1" id="KW-1133">Transmembrane helix</keyword>
<accession>A0A0R3MVA3</accession>
<sequence>MDSLTTASPAAVPPAMPDQRPPCAWKFWGTTLWGVFIFAAVFLGQLSVIIYFVLRQGGSFDITEAIRVIGGGLTISLSVILGLPAVLLATWIAIRPTRIPFADYLALRWPSWRNFFIGLAALVILVGGWDLLSRSLGREVTPGFMGEVLKTAQADGALWLLVIAFAVAAPMWEEIFARGFLYRGWSESRLGVAGAIFLSSLAWTSLHLQYDWFFFGEVFSIGLLLGYLRYRANSTWLTIVLHGINNLAATIQTFWLAGSN</sequence>
<feature type="domain" description="CAAX prenyl protease 2/Lysostaphin resistance protein A-like" evidence="2">
    <location>
        <begin position="158"/>
        <end position="247"/>
    </location>
</feature>
<evidence type="ECO:0000259" key="2">
    <source>
        <dbReference type="Pfam" id="PF02517"/>
    </source>
</evidence>
<feature type="transmembrane region" description="Helical" evidence="1">
    <location>
        <begin position="66"/>
        <end position="94"/>
    </location>
</feature>
<feature type="transmembrane region" description="Helical" evidence="1">
    <location>
        <begin position="212"/>
        <end position="228"/>
    </location>
</feature>
<dbReference type="GO" id="GO:0004175">
    <property type="term" value="F:endopeptidase activity"/>
    <property type="evidence" value="ECO:0007669"/>
    <property type="project" value="UniProtKB-ARBA"/>
</dbReference>